<keyword evidence="6" id="KW-0653">Protein transport</keyword>
<keyword evidence="9" id="KW-1133">Transmembrane helix</keyword>
<dbReference type="SUPFAM" id="SSF48371">
    <property type="entry name" value="ARM repeat"/>
    <property type="match status" value="2"/>
</dbReference>
<feature type="transmembrane region" description="Helical" evidence="9">
    <location>
        <begin position="78"/>
        <end position="96"/>
    </location>
</feature>
<dbReference type="AlphaFoldDB" id="A0A9Q0BG63"/>
<evidence type="ECO:0000256" key="2">
    <source>
        <dbReference type="ARBA" id="ARBA00004496"/>
    </source>
</evidence>
<evidence type="ECO:0000256" key="3">
    <source>
        <dbReference type="ARBA" id="ARBA00022448"/>
    </source>
</evidence>
<dbReference type="InterPro" id="IPR021133">
    <property type="entry name" value="HEAT_type_2"/>
</dbReference>
<dbReference type="EMBL" id="JAGIXG020000007">
    <property type="protein sequence ID" value="KAI6783651.1"/>
    <property type="molecule type" value="Genomic_DNA"/>
</dbReference>
<comment type="caution">
    <text evidence="11">The sequence shown here is derived from an EMBL/GenBank/DDBJ whole genome shotgun (WGS) entry which is preliminary data.</text>
</comment>
<dbReference type="RefSeq" id="XP_051364507.1">
    <property type="nucleotide sequence ID" value="XM_051504125.1"/>
</dbReference>
<gene>
    <name evidence="11" type="ORF">J7T54_005680</name>
</gene>
<dbReference type="Gene3D" id="1.25.10.10">
    <property type="entry name" value="Leucine-rich Repeat Variant"/>
    <property type="match status" value="1"/>
</dbReference>
<feature type="domain" description="LysM" evidence="10">
    <location>
        <begin position="119"/>
        <end position="163"/>
    </location>
</feature>
<keyword evidence="5" id="KW-0677">Repeat</keyword>
<evidence type="ECO:0000313" key="11">
    <source>
        <dbReference type="EMBL" id="KAI6783651.1"/>
    </source>
</evidence>
<name>A0A9Q0BG63_9HYPO</name>
<dbReference type="Pfam" id="PF13513">
    <property type="entry name" value="HEAT_EZ"/>
    <property type="match status" value="1"/>
</dbReference>
<organism evidence="11 12">
    <name type="scientific">Emericellopsis cladophorae</name>
    <dbReference type="NCBI Taxonomy" id="2686198"/>
    <lineage>
        <taxon>Eukaryota</taxon>
        <taxon>Fungi</taxon>
        <taxon>Dikarya</taxon>
        <taxon>Ascomycota</taxon>
        <taxon>Pezizomycotina</taxon>
        <taxon>Sordariomycetes</taxon>
        <taxon>Hypocreomycetidae</taxon>
        <taxon>Hypocreales</taxon>
        <taxon>Bionectriaceae</taxon>
        <taxon>Emericellopsis</taxon>
    </lineage>
</organism>
<evidence type="ECO:0000256" key="7">
    <source>
        <dbReference type="ARBA" id="ARBA00023242"/>
    </source>
</evidence>
<dbReference type="InterPro" id="IPR058584">
    <property type="entry name" value="IMB1_TNPO1-like_TPR"/>
</dbReference>
<evidence type="ECO:0000256" key="6">
    <source>
        <dbReference type="ARBA" id="ARBA00022927"/>
    </source>
</evidence>
<comment type="subcellular location">
    <subcellularLocation>
        <location evidence="2">Cytoplasm</location>
    </subcellularLocation>
    <subcellularLocation>
        <location evidence="1">Nucleus</location>
    </subcellularLocation>
</comment>
<accession>A0A9Q0BG63</accession>
<evidence type="ECO:0000256" key="8">
    <source>
        <dbReference type="PROSITE-ProRule" id="PRU00103"/>
    </source>
</evidence>
<dbReference type="Pfam" id="PF25574">
    <property type="entry name" value="TPR_IMB1"/>
    <property type="match status" value="1"/>
</dbReference>
<keyword evidence="7" id="KW-0539">Nucleus</keyword>
<keyword evidence="9" id="KW-0812">Transmembrane</keyword>
<dbReference type="CDD" id="cd00118">
    <property type="entry name" value="LysM"/>
    <property type="match status" value="1"/>
</dbReference>
<dbReference type="PROSITE" id="PS50077">
    <property type="entry name" value="HEAT_REPEAT"/>
    <property type="match status" value="1"/>
</dbReference>
<dbReference type="OrthoDB" id="7862313at2759"/>
<dbReference type="GO" id="GO:0005737">
    <property type="term" value="C:cytoplasm"/>
    <property type="evidence" value="ECO:0007669"/>
    <property type="project" value="UniProtKB-SubCell"/>
</dbReference>
<dbReference type="InterPro" id="IPR057672">
    <property type="entry name" value="TPR_IPO4/5"/>
</dbReference>
<reference evidence="11" key="2">
    <citation type="submission" date="2022-07" db="EMBL/GenBank/DDBJ databases">
        <authorList>
            <person name="Goncalves M.F.M."/>
            <person name="Hilario S."/>
            <person name="Van De Peer Y."/>
            <person name="Esteves A.C."/>
            <person name="Alves A."/>
        </authorList>
    </citation>
    <scope>NUCLEOTIDE SEQUENCE</scope>
    <source>
        <strain evidence="11">MUM 19.33</strain>
    </source>
</reference>
<evidence type="ECO:0000313" key="12">
    <source>
        <dbReference type="Proteomes" id="UP001055219"/>
    </source>
</evidence>
<feature type="repeat" description="HEAT" evidence="8">
    <location>
        <begin position="533"/>
        <end position="571"/>
    </location>
</feature>
<dbReference type="InterPro" id="IPR040122">
    <property type="entry name" value="Importin_beta"/>
</dbReference>
<keyword evidence="12" id="KW-1185">Reference proteome</keyword>
<evidence type="ECO:0000256" key="9">
    <source>
        <dbReference type="SAM" id="Phobius"/>
    </source>
</evidence>
<keyword evidence="4" id="KW-0963">Cytoplasm</keyword>
<dbReference type="Pfam" id="PF01476">
    <property type="entry name" value="LysM"/>
    <property type="match status" value="1"/>
</dbReference>
<evidence type="ECO:0000256" key="5">
    <source>
        <dbReference type="ARBA" id="ARBA00022737"/>
    </source>
</evidence>
<evidence type="ECO:0000256" key="4">
    <source>
        <dbReference type="ARBA" id="ARBA00022490"/>
    </source>
</evidence>
<keyword evidence="3" id="KW-0813">Transport</keyword>
<dbReference type="GeneID" id="75832163"/>
<dbReference type="PANTHER" id="PTHR10527">
    <property type="entry name" value="IMPORTIN BETA"/>
    <property type="match status" value="1"/>
</dbReference>
<protein>
    <submittedName>
        <fullName evidence="11">Importin-4</fullName>
    </submittedName>
</protein>
<dbReference type="Proteomes" id="UP001055219">
    <property type="component" value="Unassembled WGS sequence"/>
</dbReference>
<keyword evidence="9" id="KW-0472">Membrane</keyword>
<evidence type="ECO:0000256" key="1">
    <source>
        <dbReference type="ARBA" id="ARBA00004123"/>
    </source>
</evidence>
<dbReference type="GO" id="GO:0006606">
    <property type="term" value="P:protein import into nucleus"/>
    <property type="evidence" value="ECO:0007669"/>
    <property type="project" value="InterPro"/>
</dbReference>
<dbReference type="InterPro" id="IPR016024">
    <property type="entry name" value="ARM-type_fold"/>
</dbReference>
<dbReference type="PROSITE" id="PS51782">
    <property type="entry name" value="LYSM"/>
    <property type="match status" value="1"/>
</dbReference>
<proteinExistence type="predicted"/>
<evidence type="ECO:0000259" key="10">
    <source>
        <dbReference type="PROSITE" id="PS51782"/>
    </source>
</evidence>
<dbReference type="Pfam" id="PF25780">
    <property type="entry name" value="TPR_IPO5"/>
    <property type="match status" value="1"/>
</dbReference>
<reference evidence="11" key="1">
    <citation type="journal article" date="2021" name="J Fungi (Basel)">
        <title>Genomic and Metabolomic Analyses of the Marine Fungus Emericellopsis cladophorae: Insights into Saltwater Adaptability Mechanisms and Its Biosynthetic Potential.</title>
        <authorList>
            <person name="Goncalves M.F.M."/>
            <person name="Hilario S."/>
            <person name="Van de Peer Y."/>
            <person name="Esteves A.C."/>
            <person name="Alves A."/>
        </authorList>
    </citation>
    <scope>NUCLEOTIDE SEQUENCE</scope>
    <source>
        <strain evidence="11">MUM 19.33</strain>
    </source>
</reference>
<sequence>MSRFSRYDTDEERLPEGMTRIGYDADDQTYTFQDADGTLYRSAPGCEYGQLSQVGFEAPSSPAEHIKSPSWRREMGPFLNFGVLIGLWLLGLFWYLHYAASSSHTEDSTPQVSCQGDTLPHVISKGDTCWELANERGMSVDDMTALNPQIDYQLARLLQESQVPNTEQVKAATAELQKNWYTKQETLLALVELSITHSDNGVRQLASVQALRLVPKHWEKLGADQRQAACQHLLDGALKESSATLRHSLARLLAGAVGADMEEGEGTDFLKTLLPLNNSDNVVGREVASFILYAMLEDDPTHFSDHTHDLLKLFQSRVEDPDSKEVRINIVRAIGAILMIVEPEEDAQAVQIIQTLLAPMVNILKATVEAEDEESYKVVFEVFQSFIAYDTALLGSHLKDLIQFMLGLAANTDAEDDARTQALAFLIQCVRYRRMKIQGMKDVGAEIMVKSMQIVTELDTEDDEELTPARTAISLIDTLASELPPRQVIVPLLDAFKAYATNSNPQYRMAAMLALGNAAEGAPEFMSTQVPPMLDIIVSLLSDSEISVRYAALIGLIHLAEEMADEMASHHEPILSAVLKNLEAASQGPADKTNIAIIRSACGVLDTFGDGVDTDIMAQYGPGLIAPMVRLLDHENFGVKSSAASAVGAIASSMGRAFEPYFKDTMAALGRFVVVKENDEALELRSSTCDSMGRIAIAVGPQAFQPYVENLMQASEEALHLDNPRLKETSFLLWSNLSKVYKLDFNHFLQGAFQGLFQSLELDEEEIDLPGVDASQLGDGSIVIGGKRVKVKAPENEEDLTIATGGEDDWDDIEDLDDLGAVTAVALEQEIALDVLGDIISNSCTSTELESYVQQTIEKVTPFAEHTFEGCRKTALATLWRIYARVFQVWQENSGITWEPGMPPKHQPPQTIKTIGDAVLKATMSIWVEDGERSVVSSINSNVAATLKECGPAILYAPENKLLEQVISIITSLITGSHPCQQDLGDEEEVHDLEAGSSEVDWLVVDTSLDVISGLAAALGADFMELYTIFEKPLLKLASSTEDVHRSTAVGTIAEIIKYVGPAVTSRTESLGQTIARRLTDTDPLAKSNAAYAIGLLLLNSEDTSKTFPLYPQIWEKLEPLLSVKEMRMTDNVAGAVSRMMIKNPDNGFVEQALPAVVNVLPLKDDYEENVPIYQAIYQLYGSSNAVVQQLTPQLIPVFEKVMGEPEDQLEPETRELLKQTVQGLYKQQPGLFANNTTLLSYAGVQ</sequence>
<dbReference type="InterPro" id="IPR011989">
    <property type="entry name" value="ARM-like"/>
</dbReference>
<dbReference type="InterPro" id="IPR018392">
    <property type="entry name" value="LysM"/>
</dbReference>